<feature type="region of interest" description="Disordered" evidence="1">
    <location>
        <begin position="1"/>
        <end position="38"/>
    </location>
</feature>
<organism evidence="2 3">
    <name type="scientific">Leptomonas seymouri</name>
    <dbReference type="NCBI Taxonomy" id="5684"/>
    <lineage>
        <taxon>Eukaryota</taxon>
        <taxon>Discoba</taxon>
        <taxon>Euglenozoa</taxon>
        <taxon>Kinetoplastea</taxon>
        <taxon>Metakinetoplastina</taxon>
        <taxon>Trypanosomatida</taxon>
        <taxon>Trypanosomatidae</taxon>
        <taxon>Leishmaniinae</taxon>
        <taxon>Leptomonas</taxon>
    </lineage>
</organism>
<dbReference type="VEuPathDB" id="TriTrypDB:Lsey_0031_0050"/>
<dbReference type="AlphaFoldDB" id="A0A0N1PD38"/>
<evidence type="ECO:0000313" key="2">
    <source>
        <dbReference type="EMBL" id="KPI89104.1"/>
    </source>
</evidence>
<dbReference type="EMBL" id="LJSK01000031">
    <property type="protein sequence ID" value="KPI89104.1"/>
    <property type="molecule type" value="Genomic_DNA"/>
</dbReference>
<comment type="caution">
    <text evidence="2">The sequence shown here is derived from an EMBL/GenBank/DDBJ whole genome shotgun (WGS) entry which is preliminary data.</text>
</comment>
<evidence type="ECO:0000313" key="3">
    <source>
        <dbReference type="Proteomes" id="UP000038009"/>
    </source>
</evidence>
<keyword evidence="3" id="KW-1185">Reference proteome</keyword>
<feature type="compositionally biased region" description="Polar residues" evidence="1">
    <location>
        <begin position="11"/>
        <end position="21"/>
    </location>
</feature>
<dbReference type="Proteomes" id="UP000038009">
    <property type="component" value="Unassembled WGS sequence"/>
</dbReference>
<proteinExistence type="predicted"/>
<name>A0A0N1PD38_LEPSE</name>
<protein>
    <submittedName>
        <fullName evidence="2">Uncharacterized protein</fullName>
    </submittedName>
</protein>
<sequence>MRPTNPYMAAQSPSGSGTTAAMSVHSAHDGSAAATGEQQWVRPRRQLVVHVELRVGRNTPEAWATEAEAQQRRRQFCLLFRPPSIVASRQASRHRRRGRCRLPRCAQPHTASGRCVDECEVVEERVRGAY</sequence>
<accession>A0A0N1PD38</accession>
<gene>
    <name evidence="2" type="ORF">ABL78_1748</name>
</gene>
<reference evidence="2 3" key="1">
    <citation type="journal article" date="2015" name="PLoS Pathog.">
        <title>Leptomonas seymouri: Adaptations to the Dixenous Life Cycle Analyzed by Genome Sequencing, Transcriptome Profiling and Co-infection with Leishmania donovani.</title>
        <authorList>
            <person name="Kraeva N."/>
            <person name="Butenko A."/>
            <person name="Hlavacova J."/>
            <person name="Kostygov A."/>
            <person name="Myskova J."/>
            <person name="Grybchuk D."/>
            <person name="Lestinova T."/>
            <person name="Votypka J."/>
            <person name="Volf P."/>
            <person name="Opperdoes F."/>
            <person name="Flegontov P."/>
            <person name="Lukes J."/>
            <person name="Yurchenko V."/>
        </authorList>
    </citation>
    <scope>NUCLEOTIDE SEQUENCE [LARGE SCALE GENOMIC DNA]</scope>
    <source>
        <strain evidence="2 3">ATCC 30220</strain>
    </source>
</reference>
<evidence type="ECO:0000256" key="1">
    <source>
        <dbReference type="SAM" id="MobiDB-lite"/>
    </source>
</evidence>